<dbReference type="STRING" id="58919.A0A316ZFT0"/>
<dbReference type="AlphaFoldDB" id="A0A316ZFT0"/>
<feature type="domain" description="Ubiquitin-like" evidence="2">
    <location>
        <begin position="1"/>
        <end position="71"/>
    </location>
</feature>
<dbReference type="PROSITE" id="PS50053">
    <property type="entry name" value="UBIQUITIN_2"/>
    <property type="match status" value="1"/>
</dbReference>
<sequence>MTLRIQLVYRGAPQELLLDGSASVAELRSAAATELAVPLANLKLLPRRGLRLDASDSRSLSDLGVADAERIVALGPRAEELEREHAAEEEKRRREAPRNYHPSMLRGTKPRSTATAAPPPPFASIVPHPQTAPDSPQGQRVLAVLHRLAADSGVVHVCRLHDFTVGILTELLPHENPELLGLNENAGQRISLRIRTDDGVGFRSYLDVRRVLLHELAHNHVSGHPRAFKVLNSQLNAELEAYERAGKEGTRTLIEGEAYEPAAAPDAGPATSHVLGGATAGGKDRREVVLEATMRRLEAAEREIERGCGGQ</sequence>
<proteinExistence type="predicted"/>
<dbReference type="Pfam" id="PF08325">
    <property type="entry name" value="WLM"/>
    <property type="match status" value="1"/>
</dbReference>
<name>A0A316ZFT0_9BASI</name>
<dbReference type="InterPro" id="IPR013536">
    <property type="entry name" value="WLM_dom"/>
</dbReference>
<dbReference type="PANTHER" id="PTHR47795">
    <property type="entry name" value="UBIQUITIN AND WLM DOMAIN-CONTAINING METALLOPROTEASE SPCC1442.07C"/>
    <property type="match status" value="1"/>
</dbReference>
<protein>
    <submittedName>
        <fullName evidence="4">WLM-domain-containing protein</fullName>
    </submittedName>
</protein>
<dbReference type="PANTHER" id="PTHR47795:SF1">
    <property type="entry name" value="DNA-DEPENDENT METALLOPROTEASE WSS1 HOMOLOG 2"/>
    <property type="match status" value="1"/>
</dbReference>
<gene>
    <name evidence="4" type="ORF">FA09DRAFT_328214</name>
</gene>
<dbReference type="InterPro" id="IPR000626">
    <property type="entry name" value="Ubiquitin-like_dom"/>
</dbReference>
<dbReference type="Proteomes" id="UP000245946">
    <property type="component" value="Unassembled WGS sequence"/>
</dbReference>
<evidence type="ECO:0000259" key="2">
    <source>
        <dbReference type="PROSITE" id="PS50053"/>
    </source>
</evidence>
<organism evidence="4 5">
    <name type="scientific">Tilletiopsis washingtonensis</name>
    <dbReference type="NCBI Taxonomy" id="58919"/>
    <lineage>
        <taxon>Eukaryota</taxon>
        <taxon>Fungi</taxon>
        <taxon>Dikarya</taxon>
        <taxon>Basidiomycota</taxon>
        <taxon>Ustilaginomycotina</taxon>
        <taxon>Exobasidiomycetes</taxon>
        <taxon>Entylomatales</taxon>
        <taxon>Entylomatales incertae sedis</taxon>
        <taxon>Tilletiopsis</taxon>
    </lineage>
</organism>
<evidence type="ECO:0000313" key="5">
    <source>
        <dbReference type="Proteomes" id="UP000245946"/>
    </source>
</evidence>
<dbReference type="GeneID" id="37269228"/>
<dbReference type="GO" id="GO:0070628">
    <property type="term" value="F:proteasome binding"/>
    <property type="evidence" value="ECO:0007669"/>
    <property type="project" value="TreeGrafter"/>
</dbReference>
<reference evidence="4 5" key="1">
    <citation type="journal article" date="2018" name="Mol. Biol. Evol.">
        <title>Broad Genomic Sampling Reveals a Smut Pathogenic Ancestry of the Fungal Clade Ustilaginomycotina.</title>
        <authorList>
            <person name="Kijpornyongpan T."/>
            <person name="Mondo S.J."/>
            <person name="Barry K."/>
            <person name="Sandor L."/>
            <person name="Lee J."/>
            <person name="Lipzen A."/>
            <person name="Pangilinan J."/>
            <person name="LaButti K."/>
            <person name="Hainaut M."/>
            <person name="Henrissat B."/>
            <person name="Grigoriev I.V."/>
            <person name="Spatafora J.W."/>
            <person name="Aime M.C."/>
        </authorList>
    </citation>
    <scope>NUCLEOTIDE SEQUENCE [LARGE SCALE GENOMIC DNA]</scope>
    <source>
        <strain evidence="4 5">MCA 4186</strain>
    </source>
</reference>
<dbReference type="EMBL" id="KZ819286">
    <property type="protein sequence ID" value="PWO00097.1"/>
    <property type="molecule type" value="Genomic_DNA"/>
</dbReference>
<keyword evidence="5" id="KW-1185">Reference proteome</keyword>
<dbReference type="RefSeq" id="XP_025600375.1">
    <property type="nucleotide sequence ID" value="XM_025741684.1"/>
</dbReference>
<feature type="domain" description="WLM" evidence="3">
    <location>
        <begin position="113"/>
        <end position="298"/>
    </location>
</feature>
<feature type="compositionally biased region" description="Basic and acidic residues" evidence="1">
    <location>
        <begin position="80"/>
        <end position="98"/>
    </location>
</feature>
<dbReference type="OrthoDB" id="49605at2759"/>
<feature type="region of interest" description="Disordered" evidence="1">
    <location>
        <begin position="80"/>
        <end position="138"/>
    </location>
</feature>
<dbReference type="PROSITE" id="PS51397">
    <property type="entry name" value="WLM"/>
    <property type="match status" value="1"/>
</dbReference>
<feature type="region of interest" description="Disordered" evidence="1">
    <location>
        <begin position="263"/>
        <end position="283"/>
    </location>
</feature>
<evidence type="ECO:0000256" key="1">
    <source>
        <dbReference type="SAM" id="MobiDB-lite"/>
    </source>
</evidence>
<evidence type="ECO:0000313" key="4">
    <source>
        <dbReference type="EMBL" id="PWO00097.1"/>
    </source>
</evidence>
<accession>A0A316ZFT0</accession>
<evidence type="ECO:0000259" key="3">
    <source>
        <dbReference type="PROSITE" id="PS51397"/>
    </source>
</evidence>